<dbReference type="InterPro" id="IPR036390">
    <property type="entry name" value="WH_DNA-bd_sf"/>
</dbReference>
<accession>A0ABU0TR73</accession>
<proteinExistence type="predicted"/>
<dbReference type="EMBL" id="JAUTBF010000001">
    <property type="protein sequence ID" value="MDQ1122166.1"/>
    <property type="molecule type" value="Genomic_DNA"/>
</dbReference>
<feature type="region of interest" description="Disordered" evidence="1">
    <location>
        <begin position="98"/>
        <end position="125"/>
    </location>
</feature>
<dbReference type="SUPFAM" id="SSF46785">
    <property type="entry name" value="Winged helix' DNA-binding domain"/>
    <property type="match status" value="1"/>
</dbReference>
<evidence type="ECO:0000313" key="3">
    <source>
        <dbReference type="Proteomes" id="UP001226691"/>
    </source>
</evidence>
<organism evidence="2 3">
    <name type="scientific">Microbacterium trichothecenolyticum</name>
    <name type="common">Aureobacterium trichothecenolyticum</name>
    <dbReference type="NCBI Taxonomy" id="69370"/>
    <lineage>
        <taxon>Bacteria</taxon>
        <taxon>Bacillati</taxon>
        <taxon>Actinomycetota</taxon>
        <taxon>Actinomycetes</taxon>
        <taxon>Micrococcales</taxon>
        <taxon>Microbacteriaceae</taxon>
        <taxon>Microbacterium</taxon>
    </lineage>
</organism>
<evidence type="ECO:0000256" key="1">
    <source>
        <dbReference type="SAM" id="MobiDB-lite"/>
    </source>
</evidence>
<reference evidence="2 3" key="1">
    <citation type="submission" date="2023-07" db="EMBL/GenBank/DDBJ databases">
        <title>Functional and genomic diversity of the sorghum phyllosphere microbiome.</title>
        <authorList>
            <person name="Shade A."/>
        </authorList>
    </citation>
    <scope>NUCLEOTIDE SEQUENCE [LARGE SCALE GENOMIC DNA]</scope>
    <source>
        <strain evidence="2 3">SORGH_AS_1207</strain>
    </source>
</reference>
<gene>
    <name evidence="2" type="ORF">QE412_000739</name>
</gene>
<dbReference type="InterPro" id="IPR036388">
    <property type="entry name" value="WH-like_DNA-bd_sf"/>
</dbReference>
<protein>
    <submittedName>
        <fullName evidence="2">Biotin operon repressor</fullName>
    </submittedName>
</protein>
<dbReference type="Gene3D" id="1.10.10.10">
    <property type="entry name" value="Winged helix-like DNA-binding domain superfamily/Winged helix DNA-binding domain"/>
    <property type="match status" value="1"/>
</dbReference>
<keyword evidence="3" id="KW-1185">Reference proteome</keyword>
<dbReference type="Proteomes" id="UP001226691">
    <property type="component" value="Unassembled WGS sequence"/>
</dbReference>
<evidence type="ECO:0000313" key="2">
    <source>
        <dbReference type="EMBL" id="MDQ1122166.1"/>
    </source>
</evidence>
<name>A0ABU0TR73_MICTR</name>
<comment type="caution">
    <text evidence="2">The sequence shown here is derived from an EMBL/GenBank/DDBJ whole genome shotgun (WGS) entry which is preliminary data.</text>
</comment>
<sequence>MGFKDAEWAYAQDHLAMREKVVLVAVCHRTLDATHKTFVSQQTIAAMVSASQDFVQKGLSTLERMGIIERHRRTGAGGYRTSDLIVVDPTYTAVSQVGREPTRPSTYLADSGDLTRSRPAPTQSTAVAEENIQRNIQMNTQYTPKPPAGDLNTIDGIDPFDEFWAAWPRKVAKPNARKAWAKALKRATAETITAAAIDYRDNPHRPSTEFIPHPATWLNRDGWDDALDGPRGTGRPTPTDRATAIARAGQQLIASRGGLAPVTTLRPKGLEG</sequence>